<gene>
    <name evidence="4" type="ORF">N7468_008959</name>
</gene>
<evidence type="ECO:0000256" key="3">
    <source>
        <dbReference type="SAM" id="SignalP"/>
    </source>
</evidence>
<keyword evidence="2" id="KW-0812">Transmembrane</keyword>
<feature type="signal peptide" evidence="3">
    <location>
        <begin position="1"/>
        <end position="23"/>
    </location>
</feature>
<evidence type="ECO:0000313" key="5">
    <source>
        <dbReference type="Proteomes" id="UP001150941"/>
    </source>
</evidence>
<keyword evidence="2" id="KW-1133">Transmembrane helix</keyword>
<feature type="chain" id="PRO_5040833412" evidence="3">
    <location>
        <begin position="24"/>
        <end position="497"/>
    </location>
</feature>
<keyword evidence="3" id="KW-0732">Signal</keyword>
<evidence type="ECO:0000313" key="4">
    <source>
        <dbReference type="EMBL" id="KAJ5219755.1"/>
    </source>
</evidence>
<feature type="region of interest" description="Disordered" evidence="1">
    <location>
        <begin position="390"/>
        <end position="497"/>
    </location>
</feature>
<dbReference type="RefSeq" id="XP_058326585.1">
    <property type="nucleotide sequence ID" value="XM_058478255.1"/>
</dbReference>
<dbReference type="AlphaFoldDB" id="A0A9W9TFN3"/>
<dbReference type="Proteomes" id="UP001150941">
    <property type="component" value="Unassembled WGS sequence"/>
</dbReference>
<dbReference type="EMBL" id="JAPQKS010000007">
    <property type="protein sequence ID" value="KAJ5219755.1"/>
    <property type="molecule type" value="Genomic_DNA"/>
</dbReference>
<comment type="caution">
    <text evidence="4">The sequence shown here is derived from an EMBL/GenBank/DDBJ whole genome shotgun (WGS) entry which is preliminary data.</text>
</comment>
<organism evidence="4 5">
    <name type="scientific">Penicillium chermesinum</name>
    <dbReference type="NCBI Taxonomy" id="63820"/>
    <lineage>
        <taxon>Eukaryota</taxon>
        <taxon>Fungi</taxon>
        <taxon>Dikarya</taxon>
        <taxon>Ascomycota</taxon>
        <taxon>Pezizomycotina</taxon>
        <taxon>Eurotiomycetes</taxon>
        <taxon>Eurotiomycetidae</taxon>
        <taxon>Eurotiales</taxon>
        <taxon>Aspergillaceae</taxon>
        <taxon>Penicillium</taxon>
    </lineage>
</organism>
<feature type="transmembrane region" description="Helical" evidence="2">
    <location>
        <begin position="319"/>
        <end position="339"/>
    </location>
</feature>
<sequence length="497" mass="54265">MAPVHSFFRLFTLVLAFPLLAIASPWIITEDFRAVTITYGTDDYYFEDEPTAITSFQSISPTVTSVPEALSTITSVDEYDSVTVIQHLYPSSVGTAVVDPDDDYYDSYGNDYSSSLEHTTVYVVPITLTAPSVCKSQWTTTTDAVLYVPTEVAAGLPHTAVSTSLVTDDSRPFQPVTYTYEYVSVAPSQIPTASMSSLREDEYSSMYDMGYCSYDYGSYYCQEGDEDCVGNNGDDGSSSSSTGSGYNGYDGYNGNDDGDYGDDYDGHSWYFDPYWIGISPFALTMILLFGWIGVWLIAGFIEAWLRFRRLMLGWQTRRGLPVCWAFTVLPISLLLLFFFRKGYRARNLADAAVLREKWSDMGFGTKLKLFFLWGFRFKYPDMLGTEPPLVKSSKMPRDDPHAPRNAPRSGLLAAAQPAPEMTGAGHQRGMMADPEFGEAGPSLRSGAVSPVSSVPPSPAADGAPAFGPVAASDPAHHGTAATGSATVRGDDEIGRAQ</sequence>
<dbReference type="OrthoDB" id="3795566at2759"/>
<reference evidence="4" key="2">
    <citation type="journal article" date="2023" name="IMA Fungus">
        <title>Comparative genomic study of the Penicillium genus elucidates a diverse pangenome and 15 lateral gene transfer events.</title>
        <authorList>
            <person name="Petersen C."/>
            <person name="Sorensen T."/>
            <person name="Nielsen M.R."/>
            <person name="Sondergaard T.E."/>
            <person name="Sorensen J.L."/>
            <person name="Fitzpatrick D.A."/>
            <person name="Frisvad J.C."/>
            <person name="Nielsen K.L."/>
        </authorList>
    </citation>
    <scope>NUCLEOTIDE SEQUENCE</scope>
    <source>
        <strain evidence="4">IBT 19713</strain>
    </source>
</reference>
<dbReference type="GeneID" id="83205558"/>
<evidence type="ECO:0000256" key="2">
    <source>
        <dbReference type="SAM" id="Phobius"/>
    </source>
</evidence>
<reference evidence="4" key="1">
    <citation type="submission" date="2022-11" db="EMBL/GenBank/DDBJ databases">
        <authorList>
            <person name="Petersen C."/>
        </authorList>
    </citation>
    <scope>NUCLEOTIDE SEQUENCE</scope>
    <source>
        <strain evidence="4">IBT 19713</strain>
    </source>
</reference>
<name>A0A9W9TFN3_9EURO</name>
<feature type="transmembrane region" description="Helical" evidence="2">
    <location>
        <begin position="274"/>
        <end position="298"/>
    </location>
</feature>
<proteinExistence type="predicted"/>
<keyword evidence="2" id="KW-0472">Membrane</keyword>
<protein>
    <submittedName>
        <fullName evidence="4">Uncharacterized protein</fullName>
    </submittedName>
</protein>
<feature type="compositionally biased region" description="Basic and acidic residues" evidence="1">
    <location>
        <begin position="488"/>
        <end position="497"/>
    </location>
</feature>
<evidence type="ECO:0000256" key="1">
    <source>
        <dbReference type="SAM" id="MobiDB-lite"/>
    </source>
</evidence>
<accession>A0A9W9TFN3</accession>
<feature type="compositionally biased region" description="Low complexity" evidence="1">
    <location>
        <begin position="459"/>
        <end position="486"/>
    </location>
</feature>
<keyword evidence="5" id="KW-1185">Reference proteome</keyword>